<sequence>MLLLIMILTNEAIALITALSMAPVGKKLAAPEQLEKNPIKLEILVKNLRKRQKRLASSIAG</sequence>
<keyword evidence="2" id="KW-1185">Reference proteome</keyword>
<comment type="caution">
    <text evidence="1">The sequence shown here is derived from an EMBL/GenBank/DDBJ whole genome shotgun (WGS) entry which is preliminary data.</text>
</comment>
<evidence type="ECO:0000313" key="2">
    <source>
        <dbReference type="Proteomes" id="UP000294335"/>
    </source>
</evidence>
<dbReference type="EMBL" id="OPYN01000063">
    <property type="protein sequence ID" value="SPO59576.1"/>
    <property type="molecule type" value="Genomic_DNA"/>
</dbReference>
<proteinExistence type="predicted"/>
<name>A0AAQ1SSG3_9PSED</name>
<dbReference type="Proteomes" id="UP000294335">
    <property type="component" value="Unassembled WGS sequence"/>
</dbReference>
<accession>A0AAQ1SSG3</accession>
<protein>
    <submittedName>
        <fullName evidence="1">Uncharacterized protein</fullName>
    </submittedName>
</protein>
<reference evidence="1 2" key="1">
    <citation type="submission" date="2018-02" db="EMBL/GenBank/DDBJ databases">
        <authorList>
            <person name="Dubost A."/>
        </authorList>
    </citation>
    <scope>NUCLEOTIDE SEQUENCE [LARGE SCALE GENOMIC DNA]</scope>
    <source>
        <strain evidence="2">JV551A3</strain>
    </source>
</reference>
<dbReference type="AlphaFoldDB" id="A0AAQ1SSG3"/>
<evidence type="ECO:0000313" key="1">
    <source>
        <dbReference type="EMBL" id="SPO59576.1"/>
    </source>
</evidence>
<gene>
    <name evidence="1" type="ORF">JV551A3_V1_630092</name>
</gene>
<organism evidence="1 2">
    <name type="scientific">Pseudomonas inefficax</name>
    <dbReference type="NCBI Taxonomy" id="2078786"/>
    <lineage>
        <taxon>Bacteria</taxon>
        <taxon>Pseudomonadati</taxon>
        <taxon>Pseudomonadota</taxon>
        <taxon>Gammaproteobacteria</taxon>
        <taxon>Pseudomonadales</taxon>
        <taxon>Pseudomonadaceae</taxon>
        <taxon>Pseudomonas</taxon>
    </lineage>
</organism>